<keyword evidence="2 6" id="KW-0032">Aminotransferase</keyword>
<dbReference type="InterPro" id="IPR004839">
    <property type="entry name" value="Aminotransferase_I/II_large"/>
</dbReference>
<dbReference type="InterPro" id="IPR050859">
    <property type="entry name" value="Class-I_PLP-dep_aminotransf"/>
</dbReference>
<name>A0ABM8CUH2_9NOCA</name>
<dbReference type="PANTHER" id="PTHR42790:SF19">
    <property type="entry name" value="KYNURENINE_ALPHA-AMINOADIPATE AMINOTRANSFERASE, MITOCHONDRIAL"/>
    <property type="match status" value="1"/>
</dbReference>
<dbReference type="GO" id="GO:0008483">
    <property type="term" value="F:transaminase activity"/>
    <property type="evidence" value="ECO:0007669"/>
    <property type="project" value="UniProtKB-KW"/>
</dbReference>
<keyword evidence="3" id="KW-0808">Transferase</keyword>
<dbReference type="Pfam" id="PF00155">
    <property type="entry name" value="Aminotran_1_2"/>
    <property type="match status" value="1"/>
</dbReference>
<protein>
    <submittedName>
        <fullName evidence="6">Aminotransferase</fullName>
    </submittedName>
</protein>
<dbReference type="EMBL" id="AP026978">
    <property type="protein sequence ID" value="BDT98616.1"/>
    <property type="molecule type" value="Genomic_DNA"/>
</dbReference>
<keyword evidence="4" id="KW-0663">Pyridoxal phosphate</keyword>
<feature type="domain" description="Aminotransferase class I/classII large" evidence="5">
    <location>
        <begin position="58"/>
        <end position="384"/>
    </location>
</feature>
<dbReference type="PANTHER" id="PTHR42790">
    <property type="entry name" value="AMINOTRANSFERASE"/>
    <property type="match status" value="1"/>
</dbReference>
<evidence type="ECO:0000259" key="5">
    <source>
        <dbReference type="Pfam" id="PF00155"/>
    </source>
</evidence>
<keyword evidence="7" id="KW-1185">Reference proteome</keyword>
<dbReference type="SUPFAM" id="SSF53383">
    <property type="entry name" value="PLP-dependent transferases"/>
    <property type="match status" value="1"/>
</dbReference>
<dbReference type="Gene3D" id="3.90.1150.10">
    <property type="entry name" value="Aspartate Aminotransferase, domain 1"/>
    <property type="match status" value="1"/>
</dbReference>
<evidence type="ECO:0000256" key="3">
    <source>
        <dbReference type="ARBA" id="ARBA00022679"/>
    </source>
</evidence>
<dbReference type="RefSeq" id="WP_281878665.1">
    <property type="nucleotide sequence ID" value="NZ_AP026978.1"/>
</dbReference>
<dbReference type="Proteomes" id="UP001317870">
    <property type="component" value="Chromosome"/>
</dbReference>
<accession>A0ABM8CUH2</accession>
<dbReference type="CDD" id="cd00609">
    <property type="entry name" value="AAT_like"/>
    <property type="match status" value="1"/>
</dbReference>
<evidence type="ECO:0000256" key="1">
    <source>
        <dbReference type="ARBA" id="ARBA00001933"/>
    </source>
</evidence>
<comment type="cofactor">
    <cofactor evidence="1">
        <name>pyridoxal 5'-phosphate</name>
        <dbReference type="ChEBI" id="CHEBI:597326"/>
    </cofactor>
</comment>
<proteinExistence type="predicted"/>
<evidence type="ECO:0000313" key="6">
    <source>
        <dbReference type="EMBL" id="BDT98616.1"/>
    </source>
</evidence>
<gene>
    <name evidence="6" type="ORF">IFM12276_16450</name>
</gene>
<dbReference type="InterPro" id="IPR015422">
    <property type="entry name" value="PyrdxlP-dep_Trfase_small"/>
</dbReference>
<evidence type="ECO:0000256" key="4">
    <source>
        <dbReference type="ARBA" id="ARBA00022898"/>
    </source>
</evidence>
<dbReference type="Gene3D" id="3.40.640.10">
    <property type="entry name" value="Type I PLP-dependent aspartate aminotransferase-like (Major domain)"/>
    <property type="match status" value="1"/>
</dbReference>
<sequence length="403" mass="43289">MVRLQHSRRAAEVGSGPIDDMFATLARRPEVVSFAVGAPDPALLPGELVATLSRNAIERYGSAVLQYGMTQGFAPLLDEARNLLRRRHIRCTHDRLHISTGGSGALHNVCLAVLDPRDVVLVETPTYGPAVKEFRSHGATVVAVPSDEFGIVPEALEEALSGYDAAFVYLLPTFQNPTGRTMPAERRARIAEIAVRHDTLIVEDDVYTDLRYRGVAPPALWSFAPDNSVYITSLSKTLAPAIRVGITVMPADLLKTVLALKQGIDMQTSTYCQAIAAEFLGSSAGAAHLAHVVESYSAKLDVLTAAAERHLPAGFRWTEPDGGMFLWVEGPAGFDADAALTEALRQGVAFLPGSAFYADDVAGHRNAMRLSFANVPRDDIDRGVALLGAVLRERPTHATTGTA</sequence>
<reference evidence="6 7" key="1">
    <citation type="submission" date="2022-11" db="EMBL/GenBank/DDBJ databases">
        <title>Genome Sequencing of Nocardia sp. ON39_IFM12276 and assembly.</title>
        <authorList>
            <person name="Shimojima M."/>
            <person name="Toyokawa M."/>
            <person name="Uesaka K."/>
        </authorList>
    </citation>
    <scope>NUCLEOTIDE SEQUENCE [LARGE SCALE GENOMIC DNA]</scope>
    <source>
        <strain evidence="6 7">IFM 12276</strain>
    </source>
</reference>
<dbReference type="InterPro" id="IPR015424">
    <property type="entry name" value="PyrdxlP-dep_Trfase"/>
</dbReference>
<dbReference type="InterPro" id="IPR015421">
    <property type="entry name" value="PyrdxlP-dep_Trfase_major"/>
</dbReference>
<evidence type="ECO:0000256" key="2">
    <source>
        <dbReference type="ARBA" id="ARBA00022576"/>
    </source>
</evidence>
<organism evidence="6 7">
    <name type="scientific">Nocardia sputorum</name>
    <dbReference type="NCBI Taxonomy" id="2984338"/>
    <lineage>
        <taxon>Bacteria</taxon>
        <taxon>Bacillati</taxon>
        <taxon>Actinomycetota</taxon>
        <taxon>Actinomycetes</taxon>
        <taxon>Mycobacteriales</taxon>
        <taxon>Nocardiaceae</taxon>
        <taxon>Nocardia</taxon>
    </lineage>
</organism>
<evidence type="ECO:0000313" key="7">
    <source>
        <dbReference type="Proteomes" id="UP001317870"/>
    </source>
</evidence>